<dbReference type="Proteomes" id="UP000265520">
    <property type="component" value="Unassembled WGS sequence"/>
</dbReference>
<feature type="non-terminal residue" evidence="1">
    <location>
        <position position="309"/>
    </location>
</feature>
<dbReference type="PANTHER" id="PTHR47186">
    <property type="entry name" value="LEUCINE-RICH REPEAT-CONTAINING PROTEIN 57"/>
    <property type="match status" value="1"/>
</dbReference>
<dbReference type="Gene3D" id="3.80.10.10">
    <property type="entry name" value="Ribonuclease Inhibitor"/>
    <property type="match status" value="1"/>
</dbReference>
<accession>A0A392N8R9</accession>
<organism evidence="1 2">
    <name type="scientific">Trifolium medium</name>
    <dbReference type="NCBI Taxonomy" id="97028"/>
    <lineage>
        <taxon>Eukaryota</taxon>
        <taxon>Viridiplantae</taxon>
        <taxon>Streptophyta</taxon>
        <taxon>Embryophyta</taxon>
        <taxon>Tracheophyta</taxon>
        <taxon>Spermatophyta</taxon>
        <taxon>Magnoliopsida</taxon>
        <taxon>eudicotyledons</taxon>
        <taxon>Gunneridae</taxon>
        <taxon>Pentapetalae</taxon>
        <taxon>rosids</taxon>
        <taxon>fabids</taxon>
        <taxon>Fabales</taxon>
        <taxon>Fabaceae</taxon>
        <taxon>Papilionoideae</taxon>
        <taxon>50 kb inversion clade</taxon>
        <taxon>NPAAA clade</taxon>
        <taxon>Hologalegina</taxon>
        <taxon>IRL clade</taxon>
        <taxon>Trifolieae</taxon>
        <taxon>Trifolium</taxon>
    </lineage>
</organism>
<dbReference type="AlphaFoldDB" id="A0A392N8R9"/>
<reference evidence="1 2" key="1">
    <citation type="journal article" date="2018" name="Front. Plant Sci.">
        <title>Red Clover (Trifolium pratense) and Zigzag Clover (T. medium) - A Picture of Genomic Similarities and Differences.</title>
        <authorList>
            <person name="Dluhosova J."/>
            <person name="Istvanek J."/>
            <person name="Nedelnik J."/>
            <person name="Repkova J."/>
        </authorList>
    </citation>
    <scope>NUCLEOTIDE SEQUENCE [LARGE SCALE GENOMIC DNA]</scope>
    <source>
        <strain evidence="2">cv. 10/8</strain>
        <tissue evidence="1">Leaf</tissue>
    </source>
</reference>
<dbReference type="InterPro" id="IPR032675">
    <property type="entry name" value="LRR_dom_sf"/>
</dbReference>
<proteinExistence type="predicted"/>
<comment type="caution">
    <text evidence="1">The sequence shown here is derived from an EMBL/GenBank/DDBJ whole genome shotgun (WGS) entry which is preliminary data.</text>
</comment>
<gene>
    <name evidence="1" type="ORF">A2U01_0016995</name>
</gene>
<protein>
    <submittedName>
        <fullName evidence="1">CC-NBS-LRR resistance protein</fullName>
    </submittedName>
</protein>
<dbReference type="PANTHER" id="PTHR47186:SF3">
    <property type="entry name" value="OS09G0267800 PROTEIN"/>
    <property type="match status" value="1"/>
</dbReference>
<keyword evidence="2" id="KW-1185">Reference proteome</keyword>
<sequence length="309" mass="34469">MKSIKNIGTEFFGNGSPLFQPFPLLETLEFDTMLEWKEWKLTGGTSTEFPCLTRLLLRNCPKLNGNIPLGQLGNLKELHIEKMESVKELGAEFYGSSNSTLVQPFLSLETLCFMNMQEWEEWKLIGGTSTEFPSLACLSLHNCPKLKGNIPGNHPSLTSLSLKFCLQLKGMTPNNLSSLRELEISECPLLMESRHSDDKSNIISASPSSDVFSELMISLSSLRKMTLKDIPSLTSFPGDGLPKTLQSLIIWNCEDASQHRLLFLRTVKIMNCGELESVSLGGLPIPNLIHLVVRQCKKLRSLPEPTNTL</sequence>
<dbReference type="EMBL" id="LXQA010031276">
    <property type="protein sequence ID" value="MCH96012.1"/>
    <property type="molecule type" value="Genomic_DNA"/>
</dbReference>
<name>A0A392N8R9_9FABA</name>
<evidence type="ECO:0000313" key="1">
    <source>
        <dbReference type="EMBL" id="MCH96012.1"/>
    </source>
</evidence>
<dbReference type="SUPFAM" id="SSF52058">
    <property type="entry name" value="L domain-like"/>
    <property type="match status" value="1"/>
</dbReference>
<evidence type="ECO:0000313" key="2">
    <source>
        <dbReference type="Proteomes" id="UP000265520"/>
    </source>
</evidence>